<dbReference type="Proteomes" id="UP000814140">
    <property type="component" value="Unassembled WGS sequence"/>
</dbReference>
<sequence length="214" mass="23336">MRRATWGRSEPRQTVISIHYHRRAARIYRSKLSASSESSSCRAAQGGVRRRDPRPRRRRVPARRQGAPGRAPGRQRRCPDSGSARRGGADGSRPRLPHARAGKGGVVRAADRRGVCGGPGRGFRGRPDSSRRRRAVLLVLLEAAPVAARSRWSGTSLPRHTAPWESRHRRALVASAVRPSGRVLARPLVGARGSTGARRCGTHGAELGTELRKV</sequence>
<gene>
    <name evidence="1" type="ORF">BV25DRAFT_1361725</name>
</gene>
<dbReference type="EMBL" id="MU277244">
    <property type="protein sequence ID" value="KAI0057680.1"/>
    <property type="molecule type" value="Genomic_DNA"/>
</dbReference>
<reference evidence="1" key="2">
    <citation type="journal article" date="2022" name="New Phytol.">
        <title>Evolutionary transition to the ectomycorrhizal habit in the genomes of a hyperdiverse lineage of mushroom-forming fungi.</title>
        <authorList>
            <person name="Looney B."/>
            <person name="Miyauchi S."/>
            <person name="Morin E."/>
            <person name="Drula E."/>
            <person name="Courty P.E."/>
            <person name="Kohler A."/>
            <person name="Kuo A."/>
            <person name="LaButti K."/>
            <person name="Pangilinan J."/>
            <person name="Lipzen A."/>
            <person name="Riley R."/>
            <person name="Andreopoulos W."/>
            <person name="He G."/>
            <person name="Johnson J."/>
            <person name="Nolan M."/>
            <person name="Tritt A."/>
            <person name="Barry K.W."/>
            <person name="Grigoriev I.V."/>
            <person name="Nagy L.G."/>
            <person name="Hibbett D."/>
            <person name="Henrissat B."/>
            <person name="Matheny P.B."/>
            <person name="Labbe J."/>
            <person name="Martin F.M."/>
        </authorList>
    </citation>
    <scope>NUCLEOTIDE SEQUENCE</scope>
    <source>
        <strain evidence="1">HHB10654</strain>
    </source>
</reference>
<name>A0ACB8SMP4_9AGAM</name>
<keyword evidence="2" id="KW-1185">Reference proteome</keyword>
<proteinExistence type="predicted"/>
<protein>
    <submittedName>
        <fullName evidence="1">Uncharacterized protein</fullName>
    </submittedName>
</protein>
<reference evidence="1" key="1">
    <citation type="submission" date="2021-03" db="EMBL/GenBank/DDBJ databases">
        <authorList>
            <consortium name="DOE Joint Genome Institute"/>
            <person name="Ahrendt S."/>
            <person name="Looney B.P."/>
            <person name="Miyauchi S."/>
            <person name="Morin E."/>
            <person name="Drula E."/>
            <person name="Courty P.E."/>
            <person name="Chicoki N."/>
            <person name="Fauchery L."/>
            <person name="Kohler A."/>
            <person name="Kuo A."/>
            <person name="Labutti K."/>
            <person name="Pangilinan J."/>
            <person name="Lipzen A."/>
            <person name="Riley R."/>
            <person name="Andreopoulos W."/>
            <person name="He G."/>
            <person name="Johnson J."/>
            <person name="Barry K.W."/>
            <person name="Grigoriev I.V."/>
            <person name="Nagy L."/>
            <person name="Hibbett D."/>
            <person name="Henrissat B."/>
            <person name="Matheny P.B."/>
            <person name="Labbe J."/>
            <person name="Martin F."/>
        </authorList>
    </citation>
    <scope>NUCLEOTIDE SEQUENCE</scope>
    <source>
        <strain evidence="1">HHB10654</strain>
    </source>
</reference>
<organism evidence="1 2">
    <name type="scientific">Artomyces pyxidatus</name>
    <dbReference type="NCBI Taxonomy" id="48021"/>
    <lineage>
        <taxon>Eukaryota</taxon>
        <taxon>Fungi</taxon>
        <taxon>Dikarya</taxon>
        <taxon>Basidiomycota</taxon>
        <taxon>Agaricomycotina</taxon>
        <taxon>Agaricomycetes</taxon>
        <taxon>Russulales</taxon>
        <taxon>Auriscalpiaceae</taxon>
        <taxon>Artomyces</taxon>
    </lineage>
</organism>
<comment type="caution">
    <text evidence="1">The sequence shown here is derived from an EMBL/GenBank/DDBJ whole genome shotgun (WGS) entry which is preliminary data.</text>
</comment>
<evidence type="ECO:0000313" key="2">
    <source>
        <dbReference type="Proteomes" id="UP000814140"/>
    </source>
</evidence>
<accession>A0ACB8SMP4</accession>
<evidence type="ECO:0000313" key="1">
    <source>
        <dbReference type="EMBL" id="KAI0057680.1"/>
    </source>
</evidence>